<comment type="similarity">
    <text evidence="7">Belongs to the binding-protein-dependent transport system permease family.</text>
</comment>
<feature type="transmembrane region" description="Helical" evidence="7">
    <location>
        <begin position="145"/>
        <end position="172"/>
    </location>
</feature>
<dbReference type="Pfam" id="PF19300">
    <property type="entry name" value="BPD_transp_1_N"/>
    <property type="match status" value="1"/>
</dbReference>
<protein>
    <submittedName>
        <fullName evidence="9">Peptide/nickel transport system permease protein</fullName>
    </submittedName>
</protein>
<feature type="transmembrane region" description="Helical" evidence="7">
    <location>
        <begin position="211"/>
        <end position="228"/>
    </location>
</feature>
<proteinExistence type="inferred from homology"/>
<dbReference type="PANTHER" id="PTHR43163:SF6">
    <property type="entry name" value="DIPEPTIDE TRANSPORT SYSTEM PERMEASE PROTEIN DPPB-RELATED"/>
    <property type="match status" value="1"/>
</dbReference>
<evidence type="ECO:0000259" key="8">
    <source>
        <dbReference type="PROSITE" id="PS50928"/>
    </source>
</evidence>
<sequence>MRNSALQSMMSRIYASQLTQRLVQSVFVLFGVSALIFFIARVIPGDPARLALGPNASPEQVASLREQLNLDEPALTQYFLFLRDLFHGDLGISLYSGRPVVRDILEQLPATVELVLFSAVIMIVAGVVIGAVATRYQNRAADYIIRVLSLAGIVVPSFVWAIVLMLILAFWLDLLPIAGRLSQGMEPPRHITGLYTVDALLTGNIPVFFDAIYHIALPAFALSIASISQESRLMRASLVETMSAPFIETARAYGRTESWIIRKWAMRPALVPALTVVGLDIASKIGNAFLIEAVFAWPGIARYGVEVILFKDLNAIIGTVLVISLAFILINIIVDFLVGLVYPKIRLQGATDV</sequence>
<name>A0A1I4SMX2_9RHOB</name>
<evidence type="ECO:0000256" key="1">
    <source>
        <dbReference type="ARBA" id="ARBA00004651"/>
    </source>
</evidence>
<feature type="domain" description="ABC transmembrane type-1" evidence="8">
    <location>
        <begin position="108"/>
        <end position="338"/>
    </location>
</feature>
<evidence type="ECO:0000256" key="3">
    <source>
        <dbReference type="ARBA" id="ARBA00022475"/>
    </source>
</evidence>
<keyword evidence="10" id="KW-1185">Reference proteome</keyword>
<evidence type="ECO:0000256" key="7">
    <source>
        <dbReference type="RuleBase" id="RU363032"/>
    </source>
</evidence>
<comment type="subcellular location">
    <subcellularLocation>
        <location evidence="1 7">Cell membrane</location>
        <topology evidence="1 7">Multi-pass membrane protein</topology>
    </subcellularLocation>
</comment>
<keyword evidence="6 7" id="KW-0472">Membrane</keyword>
<feature type="transmembrane region" description="Helical" evidence="7">
    <location>
        <begin position="315"/>
        <end position="338"/>
    </location>
</feature>
<keyword evidence="3" id="KW-1003">Cell membrane</keyword>
<dbReference type="InterPro" id="IPR035906">
    <property type="entry name" value="MetI-like_sf"/>
</dbReference>
<dbReference type="CDD" id="cd06261">
    <property type="entry name" value="TM_PBP2"/>
    <property type="match status" value="1"/>
</dbReference>
<evidence type="ECO:0000256" key="6">
    <source>
        <dbReference type="ARBA" id="ARBA00023136"/>
    </source>
</evidence>
<dbReference type="Gene3D" id="1.10.3720.10">
    <property type="entry name" value="MetI-like"/>
    <property type="match status" value="1"/>
</dbReference>
<accession>A0A1I4SMX2</accession>
<dbReference type="InterPro" id="IPR000515">
    <property type="entry name" value="MetI-like"/>
</dbReference>
<organism evidence="9 10">
    <name type="scientific">Shimia aestuarii</name>
    <dbReference type="NCBI Taxonomy" id="254406"/>
    <lineage>
        <taxon>Bacteria</taxon>
        <taxon>Pseudomonadati</taxon>
        <taxon>Pseudomonadota</taxon>
        <taxon>Alphaproteobacteria</taxon>
        <taxon>Rhodobacterales</taxon>
        <taxon>Roseobacteraceae</taxon>
    </lineage>
</organism>
<dbReference type="SUPFAM" id="SSF161098">
    <property type="entry name" value="MetI-like"/>
    <property type="match status" value="1"/>
</dbReference>
<evidence type="ECO:0000256" key="4">
    <source>
        <dbReference type="ARBA" id="ARBA00022692"/>
    </source>
</evidence>
<dbReference type="Proteomes" id="UP000199144">
    <property type="component" value="Unassembled WGS sequence"/>
</dbReference>
<keyword evidence="5 7" id="KW-1133">Transmembrane helix</keyword>
<gene>
    <name evidence="9" type="ORF">SAMN04488042_11179</name>
</gene>
<dbReference type="AlphaFoldDB" id="A0A1I4SMX2"/>
<evidence type="ECO:0000313" key="9">
    <source>
        <dbReference type="EMBL" id="SFM65633.1"/>
    </source>
</evidence>
<dbReference type="GO" id="GO:0005886">
    <property type="term" value="C:plasma membrane"/>
    <property type="evidence" value="ECO:0007669"/>
    <property type="project" value="UniProtKB-SubCell"/>
</dbReference>
<dbReference type="GO" id="GO:0055085">
    <property type="term" value="P:transmembrane transport"/>
    <property type="evidence" value="ECO:0007669"/>
    <property type="project" value="InterPro"/>
</dbReference>
<dbReference type="PROSITE" id="PS50928">
    <property type="entry name" value="ABC_TM1"/>
    <property type="match status" value="1"/>
</dbReference>
<feature type="transmembrane region" description="Helical" evidence="7">
    <location>
        <begin position="21"/>
        <end position="43"/>
    </location>
</feature>
<dbReference type="InterPro" id="IPR045621">
    <property type="entry name" value="BPD_transp_1_N"/>
</dbReference>
<keyword evidence="4 7" id="KW-0812">Transmembrane</keyword>
<dbReference type="PANTHER" id="PTHR43163">
    <property type="entry name" value="DIPEPTIDE TRANSPORT SYSTEM PERMEASE PROTEIN DPPB-RELATED"/>
    <property type="match status" value="1"/>
</dbReference>
<evidence type="ECO:0000313" key="10">
    <source>
        <dbReference type="Proteomes" id="UP000199144"/>
    </source>
</evidence>
<feature type="transmembrane region" description="Helical" evidence="7">
    <location>
        <begin position="114"/>
        <end position="133"/>
    </location>
</feature>
<evidence type="ECO:0000256" key="2">
    <source>
        <dbReference type="ARBA" id="ARBA00022448"/>
    </source>
</evidence>
<dbReference type="EMBL" id="FOTQ01000011">
    <property type="protein sequence ID" value="SFM65633.1"/>
    <property type="molecule type" value="Genomic_DNA"/>
</dbReference>
<dbReference type="STRING" id="254406.SAMN04488042_11179"/>
<dbReference type="Pfam" id="PF00528">
    <property type="entry name" value="BPD_transp_1"/>
    <property type="match status" value="1"/>
</dbReference>
<keyword evidence="2 7" id="KW-0813">Transport</keyword>
<reference evidence="9 10" key="1">
    <citation type="submission" date="2016-10" db="EMBL/GenBank/DDBJ databases">
        <authorList>
            <person name="de Groot N.N."/>
        </authorList>
    </citation>
    <scope>NUCLEOTIDE SEQUENCE [LARGE SCALE GENOMIC DNA]</scope>
    <source>
        <strain evidence="9 10">DSM 15283</strain>
    </source>
</reference>
<evidence type="ECO:0000256" key="5">
    <source>
        <dbReference type="ARBA" id="ARBA00022989"/>
    </source>
</evidence>